<dbReference type="GO" id="GO:0001731">
    <property type="term" value="P:formation of translation preinitiation complex"/>
    <property type="evidence" value="ECO:0007669"/>
    <property type="project" value="TreeGrafter"/>
</dbReference>
<keyword evidence="7" id="KW-1185">Reference proteome</keyword>
<proteinExistence type="inferred from homology"/>
<dbReference type="SUPFAM" id="SSF100966">
    <property type="entry name" value="Translation initiation factor 2 beta, aIF2beta, N-terminal domain"/>
    <property type="match status" value="1"/>
</dbReference>
<dbReference type="InterPro" id="IPR045196">
    <property type="entry name" value="IF2/IF5"/>
</dbReference>
<sequence length="538" mass="61777">ITMADEDLTLKLEKKKKKKQLVLEDTDNVDGDTELVLGKKKSKKKVTVEASTTEEVLGADDDICPGIGRSNLIDANGPWPDYSYEELLDLVFGIMREKNPELVTGDKKKFVMKPPQVARAGSKKTAFTNFAEICRILKRQHKHVLQFLLTELGTTGSLDGNSCLIVKGRFQQKHFENVLRKYIKEYVTCHTCRSSDTELTKDTRLYFLQCKTCGSKCSVSAIKSGFTAMVGKRAALRRAAEATADMELLNLMEKFLITGDFPEKLPKVYSKSYLLINMLSPATKYMTHELAYQVTYAVEKLLYSIPENVYSRRDVHDFAEFFALTALKIARSMFDINVMEELTLILKKILRCFEAEARCILLKRSFSRFLDQTEGGDNQLPYEANMSAIFIDFYRQEVGKAKIFEEELIDLWSIILTRHYHDFDRGAATYYNAIMMLIKLQCNAKLCVKLLKNTIFSSYYKIVEDNLNAFCLKREIEVNNMREKAEEMKNKMPGRFKTKECKAEELQNIKESPYVGVLRYSIATTKSDLNRLIYGDNY</sequence>
<evidence type="ECO:0000256" key="3">
    <source>
        <dbReference type="ARBA" id="ARBA00022917"/>
    </source>
</evidence>
<dbReference type="FunFam" id="3.30.30.170:FF:000001">
    <property type="entry name" value="Eukaryotic translation initiation factor 2 subunit"/>
    <property type="match status" value="1"/>
</dbReference>
<dbReference type="InterPro" id="IPR002735">
    <property type="entry name" value="Transl_init_fac_IF2/IF5_dom"/>
</dbReference>
<dbReference type="GO" id="GO:0003743">
    <property type="term" value="F:translation initiation factor activity"/>
    <property type="evidence" value="ECO:0007669"/>
    <property type="project" value="UniProtKB-KW"/>
</dbReference>
<keyword evidence="2" id="KW-0396">Initiation factor</keyword>
<protein>
    <recommendedName>
        <fullName evidence="4">Eukaryotic translation initiation factor 2 subunit 2</fullName>
    </recommendedName>
    <alternativeName>
        <fullName evidence="5">Eukaryotic translation initiation factor 2 subunit beta</fullName>
    </alternativeName>
</protein>
<dbReference type="AlphaFoldDB" id="A0AAF5DEK4"/>
<accession>A0AAF5DEK4</accession>
<evidence type="ECO:0000259" key="6">
    <source>
        <dbReference type="SMART" id="SM00653"/>
    </source>
</evidence>
<evidence type="ECO:0000313" key="7">
    <source>
        <dbReference type="Proteomes" id="UP000035681"/>
    </source>
</evidence>
<evidence type="ECO:0000256" key="2">
    <source>
        <dbReference type="ARBA" id="ARBA00022540"/>
    </source>
</evidence>
<dbReference type="Proteomes" id="UP000035681">
    <property type="component" value="Unplaced"/>
</dbReference>
<feature type="domain" description="Translation initiation factor IF2/IF5" evidence="6">
    <location>
        <begin position="107"/>
        <end position="216"/>
    </location>
</feature>
<evidence type="ECO:0000313" key="8">
    <source>
        <dbReference type="WBParaSite" id="TCONS_00011157.p1"/>
    </source>
</evidence>
<dbReference type="InterPro" id="IPR016190">
    <property type="entry name" value="Transl_init_fac_IF2/IF5_Zn-bd"/>
</dbReference>
<dbReference type="SMART" id="SM00653">
    <property type="entry name" value="eIF2B_5"/>
    <property type="match status" value="1"/>
</dbReference>
<organism evidence="7 8">
    <name type="scientific">Strongyloides stercoralis</name>
    <name type="common">Threadworm</name>
    <dbReference type="NCBI Taxonomy" id="6248"/>
    <lineage>
        <taxon>Eukaryota</taxon>
        <taxon>Metazoa</taxon>
        <taxon>Ecdysozoa</taxon>
        <taxon>Nematoda</taxon>
        <taxon>Chromadorea</taxon>
        <taxon>Rhabditida</taxon>
        <taxon>Tylenchina</taxon>
        <taxon>Panagrolaimomorpha</taxon>
        <taxon>Strongyloidoidea</taxon>
        <taxon>Strongyloididae</taxon>
        <taxon>Strongyloides</taxon>
    </lineage>
</organism>
<dbReference type="WBParaSite" id="TCONS_00011157.p1">
    <property type="protein sequence ID" value="TCONS_00011157.p1"/>
    <property type="gene ID" value="XLOC_005305"/>
</dbReference>
<dbReference type="Gene3D" id="3.30.30.170">
    <property type="match status" value="1"/>
</dbReference>
<comment type="similarity">
    <text evidence="1">Belongs to the eIF-2-beta/eIF-5 family.</text>
</comment>
<dbReference type="PANTHER" id="PTHR23001:SF3">
    <property type="entry name" value="EUKARYOTIC TRANSLATION INITIATION FACTOR 2 SUBUNIT 2"/>
    <property type="match status" value="1"/>
</dbReference>
<evidence type="ECO:0000256" key="5">
    <source>
        <dbReference type="ARBA" id="ARBA00042452"/>
    </source>
</evidence>
<reference evidence="8" key="1">
    <citation type="submission" date="2024-02" db="UniProtKB">
        <authorList>
            <consortium name="WormBaseParasite"/>
        </authorList>
    </citation>
    <scope>IDENTIFICATION</scope>
</reference>
<dbReference type="PANTHER" id="PTHR23001">
    <property type="entry name" value="EUKARYOTIC TRANSLATION INITIATION FACTOR"/>
    <property type="match status" value="1"/>
</dbReference>
<dbReference type="SUPFAM" id="SSF75689">
    <property type="entry name" value="Zinc-binding domain of translation initiation factor 2 beta"/>
    <property type="match status" value="1"/>
</dbReference>
<dbReference type="GO" id="GO:0031369">
    <property type="term" value="F:translation initiation factor binding"/>
    <property type="evidence" value="ECO:0007669"/>
    <property type="project" value="TreeGrafter"/>
</dbReference>
<keyword evidence="3" id="KW-0648">Protein biosynthesis</keyword>
<dbReference type="GO" id="GO:0003729">
    <property type="term" value="F:mRNA binding"/>
    <property type="evidence" value="ECO:0007669"/>
    <property type="project" value="TreeGrafter"/>
</dbReference>
<name>A0AAF5DEK4_STRER</name>
<dbReference type="GO" id="GO:0005850">
    <property type="term" value="C:eukaryotic translation initiation factor 2 complex"/>
    <property type="evidence" value="ECO:0007669"/>
    <property type="project" value="TreeGrafter"/>
</dbReference>
<evidence type="ECO:0000256" key="1">
    <source>
        <dbReference type="ARBA" id="ARBA00010397"/>
    </source>
</evidence>
<evidence type="ECO:0000256" key="4">
    <source>
        <dbReference type="ARBA" id="ARBA00040874"/>
    </source>
</evidence>
<dbReference type="InterPro" id="IPR016189">
    <property type="entry name" value="Transl_init_fac_IF2/IF5_N"/>
</dbReference>
<dbReference type="Pfam" id="PF01873">
    <property type="entry name" value="eIF-5_eIF-2B"/>
    <property type="match status" value="1"/>
</dbReference>